<protein>
    <submittedName>
        <fullName evidence="6">C3G</fullName>
    </submittedName>
</protein>
<comment type="caution">
    <text evidence="6">The sequence shown here is derived from an EMBL/GenBank/DDBJ whole genome shotgun (WGS) entry which is preliminary data.</text>
</comment>
<keyword evidence="1 2" id="KW-0344">Guanine-nucleotide releasing factor</keyword>
<evidence type="ECO:0000256" key="2">
    <source>
        <dbReference type="PROSITE-ProRule" id="PRU00168"/>
    </source>
</evidence>
<dbReference type="InterPro" id="IPR008937">
    <property type="entry name" value="Ras-like_GEF"/>
</dbReference>
<dbReference type="PROSITE" id="PS50009">
    <property type="entry name" value="RASGEF_CAT"/>
    <property type="match status" value="1"/>
</dbReference>
<dbReference type="EMBL" id="VXIV02002324">
    <property type="protein sequence ID" value="KAF6026200.1"/>
    <property type="molecule type" value="Genomic_DNA"/>
</dbReference>
<dbReference type="SMART" id="SM00147">
    <property type="entry name" value="RasGEF"/>
    <property type="match status" value="1"/>
</dbReference>
<dbReference type="GO" id="GO:0005886">
    <property type="term" value="C:plasma membrane"/>
    <property type="evidence" value="ECO:0007669"/>
    <property type="project" value="TreeGrafter"/>
</dbReference>
<dbReference type="Gene3D" id="1.10.840.10">
    <property type="entry name" value="Ras guanine-nucleotide exchange factors catalytic domain"/>
    <property type="match status" value="1"/>
</dbReference>
<dbReference type="InterPro" id="IPR023578">
    <property type="entry name" value="Ras_GEF_dom_sf"/>
</dbReference>
<evidence type="ECO:0000259" key="4">
    <source>
        <dbReference type="PROSITE" id="PS50009"/>
    </source>
</evidence>
<organism evidence="6 7">
    <name type="scientific">Bugula neritina</name>
    <name type="common">Brown bryozoan</name>
    <name type="synonym">Sertularia neritina</name>
    <dbReference type="NCBI Taxonomy" id="10212"/>
    <lineage>
        <taxon>Eukaryota</taxon>
        <taxon>Metazoa</taxon>
        <taxon>Spiralia</taxon>
        <taxon>Lophotrochozoa</taxon>
        <taxon>Bryozoa</taxon>
        <taxon>Gymnolaemata</taxon>
        <taxon>Cheilostomatida</taxon>
        <taxon>Flustrina</taxon>
        <taxon>Buguloidea</taxon>
        <taxon>Bugulidae</taxon>
        <taxon>Bugula</taxon>
    </lineage>
</organism>
<evidence type="ECO:0000313" key="6">
    <source>
        <dbReference type="EMBL" id="KAF6026200.1"/>
    </source>
</evidence>
<dbReference type="Proteomes" id="UP000593567">
    <property type="component" value="Unassembled WGS sequence"/>
</dbReference>
<dbReference type="AlphaFoldDB" id="A0A7J7JIV2"/>
<dbReference type="Pfam" id="PF00617">
    <property type="entry name" value="RasGEF"/>
    <property type="match status" value="1"/>
</dbReference>
<feature type="region of interest" description="Disordered" evidence="3">
    <location>
        <begin position="36"/>
        <end position="55"/>
    </location>
</feature>
<keyword evidence="7" id="KW-1185">Reference proteome</keyword>
<name>A0A7J7JIV2_BUGNE</name>
<dbReference type="OrthoDB" id="25179at2759"/>
<dbReference type="GO" id="GO:0005085">
    <property type="term" value="F:guanyl-nucleotide exchange factor activity"/>
    <property type="evidence" value="ECO:0007669"/>
    <property type="project" value="UniProtKB-KW"/>
</dbReference>
<gene>
    <name evidence="6" type="ORF">EB796_015492</name>
</gene>
<reference evidence="6" key="1">
    <citation type="submission" date="2020-06" db="EMBL/GenBank/DDBJ databases">
        <title>Draft genome of Bugula neritina, a colonial animal packing powerful symbionts and potential medicines.</title>
        <authorList>
            <person name="Rayko M."/>
        </authorList>
    </citation>
    <scope>NUCLEOTIDE SEQUENCE [LARGE SCALE GENOMIC DNA]</scope>
    <source>
        <strain evidence="6">Kwan_BN1</strain>
    </source>
</reference>
<evidence type="ECO:0000313" key="7">
    <source>
        <dbReference type="Proteomes" id="UP000593567"/>
    </source>
</evidence>
<proteinExistence type="predicted"/>
<dbReference type="PANTHER" id="PTHR23113:SF224">
    <property type="entry name" value="RAP GUANINE NUCLEOTIDE EXCHANGE FACTOR 1"/>
    <property type="match status" value="1"/>
</dbReference>
<dbReference type="SMART" id="SM00229">
    <property type="entry name" value="RasGEFN"/>
    <property type="match status" value="1"/>
</dbReference>
<dbReference type="GO" id="GO:0007265">
    <property type="term" value="P:Ras protein signal transduction"/>
    <property type="evidence" value="ECO:0007669"/>
    <property type="project" value="TreeGrafter"/>
</dbReference>
<evidence type="ECO:0000256" key="1">
    <source>
        <dbReference type="ARBA" id="ARBA00022658"/>
    </source>
</evidence>
<dbReference type="InterPro" id="IPR000651">
    <property type="entry name" value="Ras-like_Gua-exchang_fac_N"/>
</dbReference>
<dbReference type="SMR" id="A0A7J7JIV2"/>
<feature type="compositionally biased region" description="Polar residues" evidence="3">
    <location>
        <begin position="87"/>
        <end position="96"/>
    </location>
</feature>
<feature type="domain" description="Ras-GEF" evidence="4">
    <location>
        <begin position="272"/>
        <end position="499"/>
    </location>
</feature>
<dbReference type="InterPro" id="IPR036964">
    <property type="entry name" value="RASGEF_cat_dom_sf"/>
</dbReference>
<feature type="domain" description="N-terminal Ras-GEF" evidence="5">
    <location>
        <begin position="104"/>
        <end position="243"/>
    </location>
</feature>
<dbReference type="PROSITE" id="PS50212">
    <property type="entry name" value="RASGEF_NTER"/>
    <property type="match status" value="1"/>
</dbReference>
<evidence type="ECO:0000256" key="3">
    <source>
        <dbReference type="SAM" id="MobiDB-lite"/>
    </source>
</evidence>
<dbReference type="Pfam" id="PF00618">
    <property type="entry name" value="RasGEF_N"/>
    <property type="match status" value="1"/>
</dbReference>
<evidence type="ECO:0000259" key="5">
    <source>
        <dbReference type="PROSITE" id="PS50212"/>
    </source>
</evidence>
<dbReference type="InterPro" id="IPR001895">
    <property type="entry name" value="RASGEF_cat_dom"/>
</dbReference>
<dbReference type="PANTHER" id="PTHR23113">
    <property type="entry name" value="GUANINE NUCLEOTIDE EXCHANGE FACTOR"/>
    <property type="match status" value="1"/>
</dbReference>
<dbReference type="Gene3D" id="1.20.870.10">
    <property type="entry name" value="Son of sevenless (SoS) protein Chain: S domain 1"/>
    <property type="match status" value="1"/>
</dbReference>
<feature type="region of interest" description="Disordered" evidence="3">
    <location>
        <begin position="75"/>
        <end position="98"/>
    </location>
</feature>
<accession>A0A7J7JIV2</accession>
<dbReference type="SUPFAM" id="SSF48366">
    <property type="entry name" value="Ras GEF"/>
    <property type="match status" value="1"/>
</dbReference>
<sequence length="502" mass="57824">MTGGMHAYPQSHNSDICVHQAQFMNHQNALIADRATDDTSARCSMLPDDDEDEEDDYAELNPLDMVDVRDLLVRDDSSDSTSNSSSGAGSKQSAFPSSKRSSKILSGLKGGSVDALVIYATHVGKHDLCAVGSFLSLSQADLDTDFMYQEAFLTTYRTFLTPEELIDKLLYRYNKFSHAQDVSKKRLSRNAFSLLVRVVDELTSSELVSSINLRLLRLVAELVREGELTLAKIMRRKLLEKFDPNQKPIKKIEIVVSAPKSPLKEATLIDFKSQELAEQLTLLENDFYQRLELPELLIWSREQNEEKCPNLVEFTEHFNKISWWCRNLILKPDDPTTREKYFIKFVHILKHLRKHNNFNSLLALLSALDSAPISRLDWPKQEKEMIQEYFSLIDCTSSFKSYRMTLAEAQPPCIPYIGLILNDMTIIRVGNTAKLADGDLINFQMRWQLFNVLECLRRFRKPVYPFQKDQNILQFLDDFNDYNSNDDEMWERSKEIKPTSTK</sequence>